<feature type="region of interest" description="Disordered" evidence="1">
    <location>
        <begin position="1"/>
        <end position="39"/>
    </location>
</feature>
<dbReference type="RefSeq" id="XP_026610038.1">
    <property type="nucleotide sequence ID" value="XM_026753891.1"/>
</dbReference>
<dbReference type="VEuPathDB" id="FungiDB:CDV56_100272"/>
<dbReference type="GeneID" id="38122246"/>
<proteinExistence type="predicted"/>
<sequence length="222" mass="23986">MGLRTPHSGHRIGPGPRPQPSGGDDPVADSRSAGVAAKPACTRWDRLARLVLPGARLPTEAAPLLPLDNPGGLGRLLDLSQTVRGRPRRRGPRRMVLAGIAPPAPNWDIHGIHRTHQSRRRRPTLTVAGGCGRLQPEPVTALDLHDGSCRRRQEPIRMHRRGRPWPIGSGDLLTGVNGEIYQSTQQGSQQGLAALEVPRWGRPGHGLDDMIEMDPAGSSDET</sequence>
<evidence type="ECO:0000313" key="3">
    <source>
        <dbReference type="Proteomes" id="UP000215305"/>
    </source>
</evidence>
<accession>A0A397FYP3</accession>
<organism evidence="2 3">
    <name type="scientific">Aspergillus thermomutatus</name>
    <name type="common">Neosartorya pseudofischeri</name>
    <dbReference type="NCBI Taxonomy" id="41047"/>
    <lineage>
        <taxon>Eukaryota</taxon>
        <taxon>Fungi</taxon>
        <taxon>Dikarya</taxon>
        <taxon>Ascomycota</taxon>
        <taxon>Pezizomycotina</taxon>
        <taxon>Eurotiomycetes</taxon>
        <taxon>Eurotiomycetidae</taxon>
        <taxon>Eurotiales</taxon>
        <taxon>Aspergillaceae</taxon>
        <taxon>Aspergillus</taxon>
        <taxon>Aspergillus subgen. Fumigati</taxon>
    </lineage>
</organism>
<evidence type="ECO:0000256" key="1">
    <source>
        <dbReference type="SAM" id="MobiDB-lite"/>
    </source>
</evidence>
<keyword evidence="3" id="KW-1185">Reference proteome</keyword>
<dbReference type="Proteomes" id="UP000215305">
    <property type="component" value="Unassembled WGS sequence"/>
</dbReference>
<comment type="caution">
    <text evidence="2">The sequence shown here is derived from an EMBL/GenBank/DDBJ whole genome shotgun (WGS) entry which is preliminary data.</text>
</comment>
<dbReference type="AlphaFoldDB" id="A0A397FYP3"/>
<dbReference type="EMBL" id="NKHU02000371">
    <property type="protein sequence ID" value="RHZ43881.1"/>
    <property type="molecule type" value="Genomic_DNA"/>
</dbReference>
<name>A0A397FYP3_ASPTH</name>
<reference evidence="2" key="1">
    <citation type="submission" date="2018-08" db="EMBL/GenBank/DDBJ databases">
        <title>Draft genome sequence of azole-resistant Aspergillus thermomutatus (Neosartorya pseudofischeri) strain HMR AF 39, isolated from a human nasal aspirate.</title>
        <authorList>
            <person name="Parent-Michaud M."/>
            <person name="Dufresne P.J."/>
            <person name="Fournier E."/>
            <person name="Martineau C."/>
            <person name="Moreira S."/>
            <person name="Perkins V."/>
            <person name="De Repentigny L."/>
            <person name="Dufresne S.F."/>
        </authorList>
    </citation>
    <scope>NUCLEOTIDE SEQUENCE [LARGE SCALE GENOMIC DNA]</scope>
    <source>
        <strain evidence="2">HMR AF 39</strain>
    </source>
</reference>
<protein>
    <submittedName>
        <fullName evidence="2">Uncharacterized protein</fullName>
    </submittedName>
</protein>
<gene>
    <name evidence="2" type="ORF">CDV56_100272</name>
</gene>
<evidence type="ECO:0000313" key="2">
    <source>
        <dbReference type="EMBL" id="RHZ43881.1"/>
    </source>
</evidence>